<dbReference type="Proteomes" id="UP000663877">
    <property type="component" value="Unassembled WGS sequence"/>
</dbReference>
<proteinExistence type="inferred from homology"/>
<keyword evidence="3 6" id="KW-0812">Transmembrane</keyword>
<dbReference type="EMBL" id="CAJNOI010000009">
    <property type="protein sequence ID" value="CAF0777630.1"/>
    <property type="molecule type" value="Genomic_DNA"/>
</dbReference>
<feature type="transmembrane region" description="Helical" evidence="6">
    <location>
        <begin position="98"/>
        <end position="120"/>
    </location>
</feature>
<comment type="caution">
    <text evidence="8">The sequence shown here is derived from an EMBL/GenBank/DDBJ whole genome shotgun (WGS) entry which is preliminary data.</text>
</comment>
<evidence type="ECO:0000256" key="6">
    <source>
        <dbReference type="SAM" id="Phobius"/>
    </source>
</evidence>
<dbReference type="PANTHER" id="PTHR13064">
    <property type="entry name" value="TRANSMEMBRANE PROTEIN 9 FAMILY MEMBER"/>
    <property type="match status" value="1"/>
</dbReference>
<evidence type="ECO:0008006" key="13">
    <source>
        <dbReference type="Google" id="ProtNLM"/>
    </source>
</evidence>
<dbReference type="GO" id="GO:0005765">
    <property type="term" value="C:lysosomal membrane"/>
    <property type="evidence" value="ECO:0007669"/>
    <property type="project" value="InterPro"/>
</dbReference>
<evidence type="ECO:0000313" key="10">
    <source>
        <dbReference type="EMBL" id="CAF1474929.1"/>
    </source>
</evidence>
<dbReference type="OrthoDB" id="10059035at2759"/>
<evidence type="ECO:0000256" key="7">
    <source>
        <dbReference type="SAM" id="SignalP"/>
    </source>
</evidence>
<keyword evidence="7" id="KW-0732">Signal</keyword>
<feature type="signal peptide" evidence="7">
    <location>
        <begin position="1"/>
        <end position="19"/>
    </location>
</feature>
<evidence type="ECO:0000256" key="5">
    <source>
        <dbReference type="ARBA" id="ARBA00023136"/>
    </source>
</evidence>
<evidence type="ECO:0000313" key="12">
    <source>
        <dbReference type="Proteomes" id="UP000663877"/>
    </source>
</evidence>
<keyword evidence="4 6" id="KW-1133">Transmembrane helix</keyword>
<comment type="subcellular location">
    <subcellularLocation>
        <location evidence="1">Membrane</location>
    </subcellularLocation>
</comment>
<keyword evidence="5 6" id="KW-0472">Membrane</keyword>
<dbReference type="EMBL" id="CAJNOM010000045">
    <property type="protein sequence ID" value="CAF0908635.1"/>
    <property type="molecule type" value="Genomic_DNA"/>
</dbReference>
<evidence type="ECO:0000256" key="1">
    <source>
        <dbReference type="ARBA" id="ARBA00004370"/>
    </source>
</evidence>
<evidence type="ECO:0000313" key="9">
    <source>
        <dbReference type="EMBL" id="CAF0908635.1"/>
    </source>
</evidence>
<name>A0A813RAN3_9BILA</name>
<gene>
    <name evidence="8" type="ORF">BJG266_LOCUS3937</name>
    <name evidence="10" type="ORF">QVE165_LOCUS41844</name>
    <name evidence="9" type="ORF">QVE165_LOCUS9880</name>
</gene>
<protein>
    <recommendedName>
        <fullName evidence="13">Transmembrane protein 9</fullName>
    </recommendedName>
</protein>
<dbReference type="Proteomes" id="UP000663832">
    <property type="component" value="Unassembled WGS sequence"/>
</dbReference>
<evidence type="ECO:0000313" key="8">
    <source>
        <dbReference type="EMBL" id="CAF0777630.1"/>
    </source>
</evidence>
<keyword evidence="11" id="KW-1185">Reference proteome</keyword>
<dbReference type="AlphaFoldDB" id="A0A813RAN3"/>
<evidence type="ECO:0000256" key="4">
    <source>
        <dbReference type="ARBA" id="ARBA00022989"/>
    </source>
</evidence>
<dbReference type="EMBL" id="CAJNOM010000505">
    <property type="protein sequence ID" value="CAF1474929.1"/>
    <property type="molecule type" value="Genomic_DNA"/>
</dbReference>
<comment type="similarity">
    <text evidence="2">Belongs to the TMEM9 family.</text>
</comment>
<evidence type="ECO:0000256" key="3">
    <source>
        <dbReference type="ARBA" id="ARBA00022692"/>
    </source>
</evidence>
<reference evidence="8" key="1">
    <citation type="submission" date="2021-02" db="EMBL/GenBank/DDBJ databases">
        <authorList>
            <person name="Nowell W R."/>
        </authorList>
    </citation>
    <scope>NUCLEOTIDE SEQUENCE</scope>
</reference>
<dbReference type="InterPro" id="IPR008853">
    <property type="entry name" value="TMEM9/TMEM9B"/>
</dbReference>
<evidence type="ECO:0000313" key="11">
    <source>
        <dbReference type="Proteomes" id="UP000663832"/>
    </source>
</evidence>
<sequence>MLFIPLILMIFSSSSFVFCGDEFEDYRCKCVCPSFSVLQDPSVNETNRRVYVDVVPPDKCSCQRVVFRSIQASPDFQEKFCPRCVCNYEVRNTTTMKVVVIIIMVAISLLFIYMSFLLCLDPIMNQNTKSTTTASATTTNVNRQARHYERQINEEVNVDNPTQECVFSEPVASGLQNNRQRSSTVLNLVTQEQSKWRKNVQQQRQSVYNKHELLN</sequence>
<dbReference type="PANTHER" id="PTHR13064:SF6">
    <property type="entry name" value="TRANSMEMBRANE PROTEIN 9"/>
    <property type="match status" value="1"/>
</dbReference>
<feature type="chain" id="PRO_5036222794" description="Transmembrane protein 9" evidence="7">
    <location>
        <begin position="20"/>
        <end position="215"/>
    </location>
</feature>
<organism evidence="8 12">
    <name type="scientific">Adineta steineri</name>
    <dbReference type="NCBI Taxonomy" id="433720"/>
    <lineage>
        <taxon>Eukaryota</taxon>
        <taxon>Metazoa</taxon>
        <taxon>Spiralia</taxon>
        <taxon>Gnathifera</taxon>
        <taxon>Rotifera</taxon>
        <taxon>Eurotatoria</taxon>
        <taxon>Bdelloidea</taxon>
        <taxon>Adinetida</taxon>
        <taxon>Adinetidae</taxon>
        <taxon>Adineta</taxon>
    </lineage>
</organism>
<dbReference type="Pfam" id="PF05434">
    <property type="entry name" value="Tmemb_9"/>
    <property type="match status" value="1"/>
</dbReference>
<accession>A0A813RAN3</accession>
<evidence type="ECO:0000256" key="2">
    <source>
        <dbReference type="ARBA" id="ARBA00007264"/>
    </source>
</evidence>